<evidence type="ECO:0000313" key="3">
    <source>
        <dbReference type="EMBL" id="QDU96900.1"/>
    </source>
</evidence>
<organism evidence="3 4">
    <name type="scientific">Lignipirellula cremea</name>
    <dbReference type="NCBI Taxonomy" id="2528010"/>
    <lineage>
        <taxon>Bacteria</taxon>
        <taxon>Pseudomonadati</taxon>
        <taxon>Planctomycetota</taxon>
        <taxon>Planctomycetia</taxon>
        <taxon>Pirellulales</taxon>
        <taxon>Pirellulaceae</taxon>
        <taxon>Lignipirellula</taxon>
    </lineage>
</organism>
<reference evidence="3 4" key="1">
    <citation type="submission" date="2019-02" db="EMBL/GenBank/DDBJ databases">
        <title>Deep-cultivation of Planctomycetes and their phenomic and genomic characterization uncovers novel biology.</title>
        <authorList>
            <person name="Wiegand S."/>
            <person name="Jogler M."/>
            <person name="Boedeker C."/>
            <person name="Pinto D."/>
            <person name="Vollmers J."/>
            <person name="Rivas-Marin E."/>
            <person name="Kohn T."/>
            <person name="Peeters S.H."/>
            <person name="Heuer A."/>
            <person name="Rast P."/>
            <person name="Oberbeckmann S."/>
            <person name="Bunk B."/>
            <person name="Jeske O."/>
            <person name="Meyerdierks A."/>
            <person name="Storesund J.E."/>
            <person name="Kallscheuer N."/>
            <person name="Luecker S."/>
            <person name="Lage O.M."/>
            <person name="Pohl T."/>
            <person name="Merkel B.J."/>
            <person name="Hornburger P."/>
            <person name="Mueller R.-W."/>
            <person name="Bruemmer F."/>
            <person name="Labrenz M."/>
            <person name="Spormann A.M."/>
            <person name="Op den Camp H."/>
            <person name="Overmann J."/>
            <person name="Amann R."/>
            <person name="Jetten M.S.M."/>
            <person name="Mascher T."/>
            <person name="Medema M.H."/>
            <person name="Devos D.P."/>
            <person name="Kaster A.-K."/>
            <person name="Ovreas L."/>
            <person name="Rohde M."/>
            <person name="Galperin M.Y."/>
            <person name="Jogler C."/>
        </authorList>
    </citation>
    <scope>NUCLEOTIDE SEQUENCE [LARGE SCALE GENOMIC DNA]</scope>
    <source>
        <strain evidence="3 4">Pla85_3_4</strain>
    </source>
</reference>
<dbReference type="InterPro" id="IPR011990">
    <property type="entry name" value="TPR-like_helical_dom_sf"/>
</dbReference>
<evidence type="ECO:0000313" key="4">
    <source>
        <dbReference type="Proteomes" id="UP000317648"/>
    </source>
</evidence>
<evidence type="ECO:0000256" key="2">
    <source>
        <dbReference type="SAM" id="Phobius"/>
    </source>
</evidence>
<gene>
    <name evidence="3" type="ORF">Pla8534_47220</name>
</gene>
<keyword evidence="2" id="KW-1133">Transmembrane helix</keyword>
<sequence length="275" mass="30452">MIACSPSWTLSFVLEESVSMTPDARTAPGWKSFALGMFFLVSVAVVLLGVGIVSSGRAGKEFSPFTFERRTYSFYELPWLEIQLTPLVREDATDSLAKMLVKDKLLRPRPADVADRWDLIFDLSVSSQRGSHDAAVLAHFLDKSDGNGNGVWENWTNDHPLLAAELWPRVQTLAEDQLYIYTPDLFDLAEHATAPEQTAAALDARMVEVYLMVGNAQQLAGRHELAVHFYSRAIACEGQNVAALTGRAVSLDSQGKQEQAQADRAQVEHLRSKKT</sequence>
<proteinExistence type="predicted"/>
<dbReference type="Proteomes" id="UP000317648">
    <property type="component" value="Chromosome"/>
</dbReference>
<protein>
    <submittedName>
        <fullName evidence="3">Uncharacterized protein</fullName>
    </submittedName>
</protein>
<accession>A0A518DYI1</accession>
<feature type="compositionally biased region" description="Basic and acidic residues" evidence="1">
    <location>
        <begin position="265"/>
        <end position="275"/>
    </location>
</feature>
<name>A0A518DYI1_9BACT</name>
<dbReference type="KEGG" id="lcre:Pla8534_47220"/>
<dbReference type="AlphaFoldDB" id="A0A518DYI1"/>
<dbReference type="Gene3D" id="1.25.40.10">
    <property type="entry name" value="Tetratricopeptide repeat domain"/>
    <property type="match status" value="1"/>
</dbReference>
<keyword evidence="2" id="KW-0812">Transmembrane</keyword>
<feature type="region of interest" description="Disordered" evidence="1">
    <location>
        <begin position="254"/>
        <end position="275"/>
    </location>
</feature>
<keyword evidence="4" id="KW-1185">Reference proteome</keyword>
<keyword evidence="2" id="KW-0472">Membrane</keyword>
<dbReference type="SUPFAM" id="SSF48452">
    <property type="entry name" value="TPR-like"/>
    <property type="match status" value="1"/>
</dbReference>
<dbReference type="EMBL" id="CP036433">
    <property type="protein sequence ID" value="QDU96900.1"/>
    <property type="molecule type" value="Genomic_DNA"/>
</dbReference>
<feature type="transmembrane region" description="Helical" evidence="2">
    <location>
        <begin position="33"/>
        <end position="53"/>
    </location>
</feature>
<evidence type="ECO:0000256" key="1">
    <source>
        <dbReference type="SAM" id="MobiDB-lite"/>
    </source>
</evidence>